<name>A0A8S9KNM8_BRACR</name>
<reference evidence="1" key="1">
    <citation type="submission" date="2019-12" db="EMBL/GenBank/DDBJ databases">
        <title>Genome sequencing and annotation of Brassica cretica.</title>
        <authorList>
            <person name="Studholme D.J."/>
            <person name="Sarris P.F."/>
        </authorList>
    </citation>
    <scope>NUCLEOTIDE SEQUENCE</scope>
    <source>
        <strain evidence="1">PFS-001/15</strain>
        <tissue evidence="1">Leaf</tissue>
    </source>
</reference>
<protein>
    <submittedName>
        <fullName evidence="1">Uncharacterized protein</fullName>
    </submittedName>
</protein>
<accession>A0A8S9KNM8</accession>
<comment type="caution">
    <text evidence="1">The sequence shown here is derived from an EMBL/GenBank/DDBJ whole genome shotgun (WGS) entry which is preliminary data.</text>
</comment>
<organism evidence="1 2">
    <name type="scientific">Brassica cretica</name>
    <name type="common">Mustard</name>
    <dbReference type="NCBI Taxonomy" id="69181"/>
    <lineage>
        <taxon>Eukaryota</taxon>
        <taxon>Viridiplantae</taxon>
        <taxon>Streptophyta</taxon>
        <taxon>Embryophyta</taxon>
        <taxon>Tracheophyta</taxon>
        <taxon>Spermatophyta</taxon>
        <taxon>Magnoliopsida</taxon>
        <taxon>eudicotyledons</taxon>
        <taxon>Gunneridae</taxon>
        <taxon>Pentapetalae</taxon>
        <taxon>rosids</taxon>
        <taxon>malvids</taxon>
        <taxon>Brassicales</taxon>
        <taxon>Brassicaceae</taxon>
        <taxon>Brassiceae</taxon>
        <taxon>Brassica</taxon>
    </lineage>
</organism>
<proteinExistence type="predicted"/>
<evidence type="ECO:0000313" key="1">
    <source>
        <dbReference type="EMBL" id="KAF2596880.1"/>
    </source>
</evidence>
<dbReference type="AlphaFoldDB" id="A0A8S9KNM8"/>
<gene>
    <name evidence="1" type="ORF">F2Q68_00007915</name>
</gene>
<dbReference type="EMBL" id="QGKW02000717">
    <property type="protein sequence ID" value="KAF2596880.1"/>
    <property type="molecule type" value="Genomic_DNA"/>
</dbReference>
<evidence type="ECO:0000313" key="2">
    <source>
        <dbReference type="Proteomes" id="UP000712281"/>
    </source>
</evidence>
<sequence>MAEIQNFKSNVKAHHELKWALEANLLNGAVLINELRITRYIIVFSREFVTFCYNRDELRAETIIEREILILAKIATDNYRERESYLGEDRDGDGEVPAVIGTAEESDYRELFQSVKAHHKLKWDLEANLQNGAVLINEIRITRYIIVFSREFVTFCYNRDELRAERIIERESLILAKIATETVKFQP</sequence>
<dbReference type="Proteomes" id="UP000712281">
    <property type="component" value="Unassembled WGS sequence"/>
</dbReference>